<gene>
    <name evidence="2" type="ORF">B0J11DRAFT_513255</name>
</gene>
<feature type="chain" id="PRO_5040340395" description="Secreted protein" evidence="1">
    <location>
        <begin position="25"/>
        <end position="105"/>
    </location>
</feature>
<protein>
    <recommendedName>
        <fullName evidence="4">Secreted protein</fullName>
    </recommendedName>
</protein>
<dbReference type="EMBL" id="JAGMWT010000001">
    <property type="protein sequence ID" value="KAH7137957.1"/>
    <property type="molecule type" value="Genomic_DNA"/>
</dbReference>
<comment type="caution">
    <text evidence="2">The sequence shown here is derived from an EMBL/GenBank/DDBJ whole genome shotgun (WGS) entry which is preliminary data.</text>
</comment>
<proteinExistence type="predicted"/>
<organism evidence="2 3">
    <name type="scientific">Dendryphion nanum</name>
    <dbReference type="NCBI Taxonomy" id="256645"/>
    <lineage>
        <taxon>Eukaryota</taxon>
        <taxon>Fungi</taxon>
        <taxon>Dikarya</taxon>
        <taxon>Ascomycota</taxon>
        <taxon>Pezizomycotina</taxon>
        <taxon>Dothideomycetes</taxon>
        <taxon>Pleosporomycetidae</taxon>
        <taxon>Pleosporales</taxon>
        <taxon>Torulaceae</taxon>
        <taxon>Dendryphion</taxon>
    </lineage>
</organism>
<keyword evidence="1" id="KW-0732">Signal</keyword>
<evidence type="ECO:0008006" key="4">
    <source>
        <dbReference type="Google" id="ProtNLM"/>
    </source>
</evidence>
<dbReference type="Proteomes" id="UP000700596">
    <property type="component" value="Unassembled WGS sequence"/>
</dbReference>
<evidence type="ECO:0000256" key="1">
    <source>
        <dbReference type="SAM" id="SignalP"/>
    </source>
</evidence>
<accession>A0A9P9IY20</accession>
<keyword evidence="3" id="KW-1185">Reference proteome</keyword>
<evidence type="ECO:0000313" key="2">
    <source>
        <dbReference type="EMBL" id="KAH7137957.1"/>
    </source>
</evidence>
<name>A0A9P9IY20_9PLEO</name>
<evidence type="ECO:0000313" key="3">
    <source>
        <dbReference type="Proteomes" id="UP000700596"/>
    </source>
</evidence>
<reference evidence="2" key="1">
    <citation type="journal article" date="2021" name="Nat. Commun.">
        <title>Genetic determinants of endophytism in the Arabidopsis root mycobiome.</title>
        <authorList>
            <person name="Mesny F."/>
            <person name="Miyauchi S."/>
            <person name="Thiergart T."/>
            <person name="Pickel B."/>
            <person name="Atanasova L."/>
            <person name="Karlsson M."/>
            <person name="Huettel B."/>
            <person name="Barry K.W."/>
            <person name="Haridas S."/>
            <person name="Chen C."/>
            <person name="Bauer D."/>
            <person name="Andreopoulos W."/>
            <person name="Pangilinan J."/>
            <person name="LaButti K."/>
            <person name="Riley R."/>
            <person name="Lipzen A."/>
            <person name="Clum A."/>
            <person name="Drula E."/>
            <person name="Henrissat B."/>
            <person name="Kohler A."/>
            <person name="Grigoriev I.V."/>
            <person name="Martin F.M."/>
            <person name="Hacquard S."/>
        </authorList>
    </citation>
    <scope>NUCLEOTIDE SEQUENCE</scope>
    <source>
        <strain evidence="2">MPI-CAGE-CH-0243</strain>
    </source>
</reference>
<feature type="signal peptide" evidence="1">
    <location>
        <begin position="1"/>
        <end position="24"/>
    </location>
</feature>
<sequence length="105" mass="11665">MSIFGFWLVLSGGTYIHTVHTVHALHTVHTVIHSNTLPISSLPQEETHLQAHPPQPANILFPSPSWPFRNSCTTCHDSPAHLSSTHPSIHPSIIWPEKQRMGIAL</sequence>
<dbReference type="AlphaFoldDB" id="A0A9P9IY20"/>